<dbReference type="GO" id="GO:0035556">
    <property type="term" value="P:intracellular signal transduction"/>
    <property type="evidence" value="ECO:0007669"/>
    <property type="project" value="InterPro"/>
</dbReference>
<dbReference type="EMBL" id="LUCM01005476">
    <property type="protein sequence ID" value="KAA0192772.1"/>
    <property type="molecule type" value="Genomic_DNA"/>
</dbReference>
<keyword evidence="15" id="KW-1185">Reference proteome</keyword>
<keyword evidence="8" id="KW-0460">Magnesium</keyword>
<accession>A0A8E0RT05</accession>
<feature type="transmembrane region" description="Helical" evidence="12">
    <location>
        <begin position="85"/>
        <end position="102"/>
    </location>
</feature>
<evidence type="ECO:0000256" key="9">
    <source>
        <dbReference type="ARBA" id="ARBA00022989"/>
    </source>
</evidence>
<sequence>MDRPSQADLTLPRLSENDASHLDRNTLHGHQLIELFEQHHSWTSVIGRFGTSLYQVTDVMQFYSTRLANFHDQIMLSRTKAQFRLVLKFVFYLTLIFVYEVAVRDPKTHLVTIEHMIGWHLPLLLVYLMTMKNQATHSFYVRCSLLLCLSLAVTTFWFRGVVIRQDHGLYSAGVVLLICMFAFLPLKLTVCICISVMFVVTAAGLEVFHASKRFENPSLNRSLRWVHYDLFRLLRISNRTYALSGTLNVVQTQIMSWIPVGIVAVYLRFWNLLRRRLAFFKLGKSVQARQECDAALQGQVRWIEAIMPSLVREEYQALRKKNLHLSPGMWIFNKTFDNVSILFADIVGFTRMSSNKTADRVVTMLNNLFNRFDELCVATKCEKIGTLGDCYYCVSGCPVPRANHAICCIEMGLGMCRVIKVFNCDFQESVGMRIGIHTGRVNAAIIGVQRFRFDVYSYDVIIASEMESSGRPGRVHISEKTFELVKSVYNFSVGEPLAVKKEEVCGIAGMTLVTTYINTYFVDPRSSQFRQKHERFGTAQLELRSFVDHRSTIWDSSFRMSGRLPISSSLLELPDSDETSEAAQQFAMACGSWIRADLCKSSDPDLIMRQFDRDISLVYNLQNDPAQQCRLFRHLPVSPTWLVFCNPETEWHYRTQILDSTCRTYLDSQKVAPISDVIVCFVITVSTLLYCIQLQKEYSVLPPSFYILSMVSLIFCSISSACLIFISTTYEDYLSSTRLRRSYRILIRPCVRELCTAIITLTPSIILLLFSRLCASTAVLVGKRRLLSAASFHCLLIHCVPLSSAAWSRNICALTTFLLITHGSNCMITMESKHDQCLSLTFFTNGIAFEKFCAVFNVELWLCTALVLFVSRENERNCRLCFYVSREAEIAVDEAEQAMNEARELLYNIIPKYVHDHLKTYCADSGFSYAVSIPNAGVAFATISNFFSKYYREDYKGGENALKLLNSIVCMFDELLELPEMKDVEKVKTINDCYMVAAGLNREEVKRNRSIQAHLIALMDYCHLIIKSLDEFNQMYIIGTDQFEVKIGYNSGPLIAGVIGNTKPMYDIWGNTVNVASRMYSTGLVGKIQVPQEVAEELQEYFDFVYRDEIFVKGKGIMKTYLCERKK</sequence>
<feature type="transmembrane region" description="Helical" evidence="12">
    <location>
        <begin position="108"/>
        <end position="127"/>
    </location>
</feature>
<dbReference type="PROSITE" id="PS50125">
    <property type="entry name" value="GUANYLATE_CYCLASE_2"/>
    <property type="match status" value="2"/>
</dbReference>
<proteinExistence type="predicted"/>
<reference evidence="14" key="1">
    <citation type="submission" date="2019-05" db="EMBL/GenBank/DDBJ databases">
        <title>Annotation for the trematode Fasciolopsis buski.</title>
        <authorList>
            <person name="Choi Y.-J."/>
        </authorList>
    </citation>
    <scope>NUCLEOTIDE SEQUENCE</scope>
    <source>
        <strain evidence="14">HT</strain>
        <tissue evidence="14">Whole worm</tissue>
    </source>
</reference>
<feature type="transmembrane region" description="Helical" evidence="12">
    <location>
        <begin position="191"/>
        <end position="211"/>
    </location>
</feature>
<dbReference type="CDD" id="cd07302">
    <property type="entry name" value="CHD"/>
    <property type="match status" value="2"/>
</dbReference>
<evidence type="ECO:0000256" key="7">
    <source>
        <dbReference type="ARBA" id="ARBA00022840"/>
    </source>
</evidence>
<evidence type="ECO:0000259" key="13">
    <source>
        <dbReference type="PROSITE" id="PS50125"/>
    </source>
</evidence>
<evidence type="ECO:0000256" key="6">
    <source>
        <dbReference type="ARBA" id="ARBA00022741"/>
    </source>
</evidence>
<feature type="domain" description="Guanylate cyclase" evidence="13">
    <location>
        <begin position="937"/>
        <end position="1080"/>
    </location>
</feature>
<dbReference type="InterPro" id="IPR029787">
    <property type="entry name" value="Nucleotide_cyclase"/>
</dbReference>
<feature type="transmembrane region" description="Helical" evidence="12">
    <location>
        <begin position="704"/>
        <end position="730"/>
    </location>
</feature>
<feature type="domain" description="Guanylate cyclase" evidence="13">
    <location>
        <begin position="340"/>
        <end position="467"/>
    </location>
</feature>
<dbReference type="FunFam" id="3.30.70.1230:FF:000008">
    <property type="entry name" value="Adenylate cyclase type 9"/>
    <property type="match status" value="1"/>
</dbReference>
<dbReference type="EC" id="4.6.1.1" evidence="3"/>
<dbReference type="GO" id="GO:0046872">
    <property type="term" value="F:metal ion binding"/>
    <property type="evidence" value="ECO:0007669"/>
    <property type="project" value="UniProtKB-KW"/>
</dbReference>
<evidence type="ECO:0000256" key="10">
    <source>
        <dbReference type="ARBA" id="ARBA00023136"/>
    </source>
</evidence>
<dbReference type="OrthoDB" id="2107370at2759"/>
<dbReference type="Gene3D" id="3.30.70.1230">
    <property type="entry name" value="Nucleotide cyclase"/>
    <property type="match status" value="2"/>
</dbReference>
<evidence type="ECO:0000256" key="1">
    <source>
        <dbReference type="ARBA" id="ARBA00001593"/>
    </source>
</evidence>
<keyword evidence="7" id="KW-0067">ATP-binding</keyword>
<evidence type="ECO:0000256" key="12">
    <source>
        <dbReference type="SAM" id="Phobius"/>
    </source>
</evidence>
<dbReference type="PANTHER" id="PTHR45627">
    <property type="entry name" value="ADENYLATE CYCLASE TYPE 1"/>
    <property type="match status" value="1"/>
</dbReference>
<comment type="catalytic activity">
    <reaction evidence="1">
        <text>ATP = 3',5'-cyclic AMP + diphosphate</text>
        <dbReference type="Rhea" id="RHEA:15389"/>
        <dbReference type="ChEBI" id="CHEBI:30616"/>
        <dbReference type="ChEBI" id="CHEBI:33019"/>
        <dbReference type="ChEBI" id="CHEBI:58165"/>
        <dbReference type="EC" id="4.6.1.1"/>
    </reaction>
</comment>
<evidence type="ECO:0000256" key="4">
    <source>
        <dbReference type="ARBA" id="ARBA00022692"/>
    </source>
</evidence>
<dbReference type="Pfam" id="PF00211">
    <property type="entry name" value="Guanylate_cyc"/>
    <property type="match status" value="2"/>
</dbReference>
<feature type="transmembrane region" description="Helical" evidence="12">
    <location>
        <begin position="751"/>
        <end position="770"/>
    </location>
</feature>
<keyword evidence="10 12" id="KW-0472">Membrane</keyword>
<comment type="caution">
    <text evidence="14">The sequence shown here is derived from an EMBL/GenBank/DDBJ whole genome shotgun (WGS) entry which is preliminary data.</text>
</comment>
<dbReference type="Proteomes" id="UP000728185">
    <property type="component" value="Unassembled WGS sequence"/>
</dbReference>
<dbReference type="GO" id="GO:0007189">
    <property type="term" value="P:adenylate cyclase-activating G protein-coupled receptor signaling pathway"/>
    <property type="evidence" value="ECO:0007669"/>
    <property type="project" value="TreeGrafter"/>
</dbReference>
<evidence type="ECO:0000256" key="5">
    <source>
        <dbReference type="ARBA" id="ARBA00022723"/>
    </source>
</evidence>
<protein>
    <recommendedName>
        <fullName evidence="3">adenylate cyclase</fullName>
        <ecNumber evidence="3">4.6.1.1</ecNumber>
    </recommendedName>
</protein>
<dbReference type="PANTHER" id="PTHR45627:SF8">
    <property type="entry name" value="ADENYLATE CYCLASE TYPE 9"/>
    <property type="match status" value="1"/>
</dbReference>
<evidence type="ECO:0000256" key="11">
    <source>
        <dbReference type="ARBA" id="ARBA00023239"/>
    </source>
</evidence>
<evidence type="ECO:0000256" key="8">
    <source>
        <dbReference type="ARBA" id="ARBA00022842"/>
    </source>
</evidence>
<comment type="subcellular location">
    <subcellularLocation>
        <location evidence="2">Membrane</location>
        <topology evidence="2">Multi-pass membrane protein</topology>
    </subcellularLocation>
</comment>
<feature type="transmembrane region" description="Helical" evidence="12">
    <location>
        <begin position="167"/>
        <end position="184"/>
    </location>
</feature>
<evidence type="ECO:0000256" key="2">
    <source>
        <dbReference type="ARBA" id="ARBA00004141"/>
    </source>
</evidence>
<keyword evidence="11" id="KW-0456">Lyase</keyword>
<dbReference type="SUPFAM" id="SSF55073">
    <property type="entry name" value="Nucleotide cyclase"/>
    <property type="match status" value="2"/>
</dbReference>
<keyword evidence="4 12" id="KW-0812">Transmembrane</keyword>
<evidence type="ECO:0000313" key="15">
    <source>
        <dbReference type="Proteomes" id="UP000728185"/>
    </source>
</evidence>
<evidence type="ECO:0000256" key="3">
    <source>
        <dbReference type="ARBA" id="ARBA00012201"/>
    </source>
</evidence>
<dbReference type="InterPro" id="IPR001054">
    <property type="entry name" value="A/G_cyclase"/>
</dbReference>
<dbReference type="GO" id="GO:0005886">
    <property type="term" value="C:plasma membrane"/>
    <property type="evidence" value="ECO:0007669"/>
    <property type="project" value="TreeGrafter"/>
</dbReference>
<dbReference type="GO" id="GO:0009190">
    <property type="term" value="P:cyclic nucleotide biosynthetic process"/>
    <property type="evidence" value="ECO:0007669"/>
    <property type="project" value="InterPro"/>
</dbReference>
<keyword evidence="6" id="KW-0547">Nucleotide-binding</keyword>
<evidence type="ECO:0000313" key="14">
    <source>
        <dbReference type="EMBL" id="KAA0192772.1"/>
    </source>
</evidence>
<gene>
    <name evidence="14" type="ORF">FBUS_06981</name>
</gene>
<feature type="transmembrane region" description="Helical" evidence="12">
    <location>
        <begin position="254"/>
        <end position="273"/>
    </location>
</feature>
<name>A0A8E0RT05_9TREM</name>
<dbReference type="AlphaFoldDB" id="A0A8E0RT05"/>
<feature type="transmembrane region" description="Helical" evidence="12">
    <location>
        <begin position="139"/>
        <end position="161"/>
    </location>
</feature>
<dbReference type="GO" id="GO:0005524">
    <property type="term" value="F:ATP binding"/>
    <property type="evidence" value="ECO:0007669"/>
    <property type="project" value="UniProtKB-KW"/>
</dbReference>
<dbReference type="GO" id="GO:0004016">
    <property type="term" value="F:adenylate cyclase activity"/>
    <property type="evidence" value="ECO:0007669"/>
    <property type="project" value="UniProtKB-EC"/>
</dbReference>
<keyword evidence="5" id="KW-0479">Metal-binding</keyword>
<feature type="transmembrane region" description="Helical" evidence="12">
    <location>
        <begin position="671"/>
        <end position="692"/>
    </location>
</feature>
<dbReference type="SMART" id="SM00044">
    <property type="entry name" value="CYCc"/>
    <property type="match status" value="2"/>
</dbReference>
<keyword evidence="9 12" id="KW-1133">Transmembrane helix</keyword>
<organism evidence="14 15">
    <name type="scientific">Fasciolopsis buskii</name>
    <dbReference type="NCBI Taxonomy" id="27845"/>
    <lineage>
        <taxon>Eukaryota</taxon>
        <taxon>Metazoa</taxon>
        <taxon>Spiralia</taxon>
        <taxon>Lophotrochozoa</taxon>
        <taxon>Platyhelminthes</taxon>
        <taxon>Trematoda</taxon>
        <taxon>Digenea</taxon>
        <taxon>Plagiorchiida</taxon>
        <taxon>Echinostomata</taxon>
        <taxon>Echinostomatoidea</taxon>
        <taxon>Fasciolidae</taxon>
        <taxon>Fasciolopsis</taxon>
    </lineage>
</organism>